<dbReference type="EMBL" id="JBHTAX010000001">
    <property type="protein sequence ID" value="MFC7189494.1"/>
    <property type="molecule type" value="Genomic_DNA"/>
</dbReference>
<feature type="region of interest" description="Disordered" evidence="5">
    <location>
        <begin position="1"/>
        <end position="21"/>
    </location>
</feature>
<dbReference type="RefSeq" id="WP_264554930.1">
    <property type="nucleotide sequence ID" value="NZ_CP109979.1"/>
</dbReference>
<proteinExistence type="predicted"/>
<gene>
    <name evidence="7" type="ORF">ACFQL7_06275</name>
</gene>
<protein>
    <submittedName>
        <fullName evidence="7">ATP-binding cassette domain-containing protein</fullName>
    </submittedName>
</protein>
<name>A0ABD5YJE5_9EURY</name>
<dbReference type="Pfam" id="PF00005">
    <property type="entry name" value="ABC_tran"/>
    <property type="match status" value="1"/>
</dbReference>
<organism evidence="7 8">
    <name type="scientific">Halocatena marina</name>
    <dbReference type="NCBI Taxonomy" id="2934937"/>
    <lineage>
        <taxon>Archaea</taxon>
        <taxon>Methanobacteriati</taxon>
        <taxon>Methanobacteriota</taxon>
        <taxon>Stenosarchaea group</taxon>
        <taxon>Halobacteria</taxon>
        <taxon>Halobacteriales</taxon>
        <taxon>Natronomonadaceae</taxon>
        <taxon>Halocatena</taxon>
    </lineage>
</organism>
<evidence type="ECO:0000256" key="5">
    <source>
        <dbReference type="SAM" id="MobiDB-lite"/>
    </source>
</evidence>
<evidence type="ECO:0000256" key="4">
    <source>
        <dbReference type="ARBA" id="ARBA00022840"/>
    </source>
</evidence>
<dbReference type="InterPro" id="IPR027417">
    <property type="entry name" value="P-loop_NTPase"/>
</dbReference>
<dbReference type="PROSITE" id="PS50893">
    <property type="entry name" value="ABC_TRANSPORTER_2"/>
    <property type="match status" value="1"/>
</dbReference>
<evidence type="ECO:0000256" key="3">
    <source>
        <dbReference type="ARBA" id="ARBA00022741"/>
    </source>
</evidence>
<evidence type="ECO:0000256" key="2">
    <source>
        <dbReference type="ARBA" id="ARBA00022737"/>
    </source>
</evidence>
<dbReference type="InterPro" id="IPR003593">
    <property type="entry name" value="AAA+_ATPase"/>
</dbReference>
<dbReference type="Gene3D" id="3.40.50.300">
    <property type="entry name" value="P-loop containing nucleotide triphosphate hydrolases"/>
    <property type="match status" value="1"/>
</dbReference>
<keyword evidence="1" id="KW-0813">Transport</keyword>
<dbReference type="InterPro" id="IPR050107">
    <property type="entry name" value="ABC_carbohydrate_import_ATPase"/>
</dbReference>
<dbReference type="AlphaFoldDB" id="A0ABD5YJE5"/>
<dbReference type="InterPro" id="IPR003439">
    <property type="entry name" value="ABC_transporter-like_ATP-bd"/>
</dbReference>
<dbReference type="SMART" id="SM00382">
    <property type="entry name" value="AAA"/>
    <property type="match status" value="1"/>
</dbReference>
<dbReference type="GO" id="GO:0005524">
    <property type="term" value="F:ATP binding"/>
    <property type="evidence" value="ECO:0007669"/>
    <property type="project" value="UniProtKB-KW"/>
</dbReference>
<dbReference type="PANTHER" id="PTHR43790">
    <property type="entry name" value="CARBOHYDRATE TRANSPORT ATP-BINDING PROTEIN MG119-RELATED"/>
    <property type="match status" value="1"/>
</dbReference>
<dbReference type="SUPFAM" id="SSF52540">
    <property type="entry name" value="P-loop containing nucleoside triphosphate hydrolases"/>
    <property type="match status" value="1"/>
</dbReference>
<accession>A0ABD5YJE5</accession>
<reference evidence="7 8" key="1">
    <citation type="journal article" date="2019" name="Int. J. Syst. Evol. Microbiol.">
        <title>The Global Catalogue of Microorganisms (GCM) 10K type strain sequencing project: providing services to taxonomists for standard genome sequencing and annotation.</title>
        <authorList>
            <consortium name="The Broad Institute Genomics Platform"/>
            <consortium name="The Broad Institute Genome Sequencing Center for Infectious Disease"/>
            <person name="Wu L."/>
            <person name="Ma J."/>
        </authorList>
    </citation>
    <scope>NUCLEOTIDE SEQUENCE [LARGE SCALE GENOMIC DNA]</scope>
    <source>
        <strain evidence="7 8">RDMS1</strain>
    </source>
</reference>
<evidence type="ECO:0000256" key="1">
    <source>
        <dbReference type="ARBA" id="ARBA00022448"/>
    </source>
</evidence>
<keyword evidence="2" id="KW-0677">Repeat</keyword>
<keyword evidence="8" id="KW-1185">Reference proteome</keyword>
<dbReference type="PROSITE" id="PS00211">
    <property type="entry name" value="ABC_TRANSPORTER_1"/>
    <property type="match status" value="1"/>
</dbReference>
<comment type="caution">
    <text evidence="7">The sequence shown here is derived from an EMBL/GenBank/DDBJ whole genome shotgun (WGS) entry which is preliminary data.</text>
</comment>
<keyword evidence="3" id="KW-0547">Nucleotide-binding</keyword>
<dbReference type="InterPro" id="IPR017871">
    <property type="entry name" value="ABC_transporter-like_CS"/>
</dbReference>
<dbReference type="GeneID" id="76199058"/>
<dbReference type="Proteomes" id="UP001596417">
    <property type="component" value="Unassembled WGS sequence"/>
</dbReference>
<dbReference type="PANTHER" id="PTHR43790:SF9">
    <property type="entry name" value="GALACTOFURANOSE TRANSPORTER ATP-BINDING PROTEIN YTFR"/>
    <property type="match status" value="1"/>
</dbReference>
<sequence>MDTNEATETIDRSSDASGSTKISVENVRKRFGRIVALDGVTLDIQENEIFALIGDNGAGKSTLMNILSGVYEPTDGSISLDSEKVNFDSPSDARRAGIETVYQDLALMNDLDIPSNVFMGQFPTKGIGALRIIDWDETRERTEAIIHDQLDRDIALNTEVEFLSGGERQLVAIGRSLAFDPDVIVLDEPTSALSIDATNLVHQTIRRLKNEGHTILIVSHSIEDVLDLADRIGILFKGQLVDVTDPSEVDIETLTNLIVSGKRVR</sequence>
<feature type="domain" description="ABC transporter" evidence="6">
    <location>
        <begin position="22"/>
        <end position="262"/>
    </location>
</feature>
<evidence type="ECO:0000313" key="8">
    <source>
        <dbReference type="Proteomes" id="UP001596417"/>
    </source>
</evidence>
<dbReference type="CDD" id="cd03216">
    <property type="entry name" value="ABC_Carb_Monos_I"/>
    <property type="match status" value="1"/>
</dbReference>
<evidence type="ECO:0000259" key="6">
    <source>
        <dbReference type="PROSITE" id="PS50893"/>
    </source>
</evidence>
<keyword evidence="4 7" id="KW-0067">ATP-binding</keyword>
<evidence type="ECO:0000313" key="7">
    <source>
        <dbReference type="EMBL" id="MFC7189494.1"/>
    </source>
</evidence>